<dbReference type="AlphaFoldDB" id="A0AAE1TQ99"/>
<feature type="compositionally biased region" description="Polar residues" evidence="1">
    <location>
        <begin position="38"/>
        <end position="52"/>
    </location>
</feature>
<proteinExistence type="predicted"/>
<gene>
    <name evidence="2" type="ORF">Pmani_033562</name>
</gene>
<evidence type="ECO:0000256" key="1">
    <source>
        <dbReference type="SAM" id="MobiDB-lite"/>
    </source>
</evidence>
<keyword evidence="3" id="KW-1185">Reference proteome</keyword>
<organism evidence="2 3">
    <name type="scientific">Petrolisthes manimaculis</name>
    <dbReference type="NCBI Taxonomy" id="1843537"/>
    <lineage>
        <taxon>Eukaryota</taxon>
        <taxon>Metazoa</taxon>
        <taxon>Ecdysozoa</taxon>
        <taxon>Arthropoda</taxon>
        <taxon>Crustacea</taxon>
        <taxon>Multicrustacea</taxon>
        <taxon>Malacostraca</taxon>
        <taxon>Eumalacostraca</taxon>
        <taxon>Eucarida</taxon>
        <taxon>Decapoda</taxon>
        <taxon>Pleocyemata</taxon>
        <taxon>Anomura</taxon>
        <taxon>Galatheoidea</taxon>
        <taxon>Porcellanidae</taxon>
        <taxon>Petrolisthes</taxon>
    </lineage>
</organism>
<protein>
    <submittedName>
        <fullName evidence="2">Uncharacterized protein</fullName>
    </submittedName>
</protein>
<reference evidence="2" key="1">
    <citation type="submission" date="2023-11" db="EMBL/GenBank/DDBJ databases">
        <title>Genome assemblies of two species of porcelain crab, Petrolisthes cinctipes and Petrolisthes manimaculis (Anomura: Porcellanidae).</title>
        <authorList>
            <person name="Angst P."/>
        </authorList>
    </citation>
    <scope>NUCLEOTIDE SEQUENCE</scope>
    <source>
        <strain evidence="2">PB745_02</strain>
        <tissue evidence="2">Gill</tissue>
    </source>
</reference>
<sequence length="120" mass="13262">MSITHTTGRHHKANAHHSLLDPSTMLMANHPHNWAPSPDSSVLSSTQPSPTITVLEPTATPMPIAISLGPITTPYFINIHTDTEPHHCALHHHPHLQHDLSPLTIHQLILRVTSGRRLHV</sequence>
<dbReference type="EMBL" id="JAWZYT010004458">
    <property type="protein sequence ID" value="KAK4293762.1"/>
    <property type="molecule type" value="Genomic_DNA"/>
</dbReference>
<accession>A0AAE1TQ99</accession>
<evidence type="ECO:0000313" key="2">
    <source>
        <dbReference type="EMBL" id="KAK4293762.1"/>
    </source>
</evidence>
<comment type="caution">
    <text evidence="2">The sequence shown here is derived from an EMBL/GenBank/DDBJ whole genome shotgun (WGS) entry which is preliminary data.</text>
</comment>
<dbReference type="Proteomes" id="UP001292094">
    <property type="component" value="Unassembled WGS sequence"/>
</dbReference>
<evidence type="ECO:0000313" key="3">
    <source>
        <dbReference type="Proteomes" id="UP001292094"/>
    </source>
</evidence>
<feature type="region of interest" description="Disordered" evidence="1">
    <location>
        <begin position="29"/>
        <end position="53"/>
    </location>
</feature>
<name>A0AAE1TQ99_9EUCA</name>